<reference evidence="2 3" key="1">
    <citation type="submission" date="2020-01" db="EMBL/GenBank/DDBJ databases">
        <title>Insect and environment-associated Actinomycetes.</title>
        <authorList>
            <person name="Currrie C."/>
            <person name="Chevrette M."/>
            <person name="Carlson C."/>
            <person name="Stubbendieck R."/>
            <person name="Wendt-Pienkowski E."/>
        </authorList>
    </citation>
    <scope>NUCLEOTIDE SEQUENCE [LARGE SCALE GENOMIC DNA]</scope>
    <source>
        <strain evidence="2 3">SID11342</strain>
    </source>
</reference>
<dbReference type="InterPro" id="IPR027417">
    <property type="entry name" value="P-loop_NTPase"/>
</dbReference>
<dbReference type="GO" id="GO:0005524">
    <property type="term" value="F:ATP binding"/>
    <property type="evidence" value="ECO:0007669"/>
    <property type="project" value="UniProtKB-KW"/>
</dbReference>
<dbReference type="Proteomes" id="UP000471293">
    <property type="component" value="Unassembled WGS sequence"/>
</dbReference>
<accession>A0A6N9U1Y9</accession>
<sequence>MDKVTSAHVTGLFGSVNHSVDFSADHAVTIIAGPNGCGKTHLLRLIYAITAYDLNSLARTPFSTLELTLRSKKRIKVKRTTTEEGVVTFEFSGKDLRGRPYNPYKFNYSEVADERELPPWITQTTDGTWFDARVERVVTTDFIRRRYGVAIDAPDVRIPQQFSWLKNFFSGSSAIFIDTQRLDAGPLRKSPQDFSMRRTGDAAPVASRISQYMEQIRAQITEARRASLAASQDADQSFAERVLEKARTTIKEKDLKERYQKIADQQAELHENGLSAQLMAVAFPDSRTNPTERRILNVFLDDWEKRLSPLLPINGKLKALRKIVEDKFVGKEIKLDARGGIRFYSKKTKTPLRVGSLSSGEQHLLAVFTLLLFSADSGSLVLIDEPEISMHAAWKHDFLSDISEVADINDLQIALATHSSSIINGRWELVQEIGVAE</sequence>
<gene>
    <name evidence="2" type="ORF">G3I29_19465</name>
</gene>
<dbReference type="SUPFAM" id="SSF52540">
    <property type="entry name" value="P-loop containing nucleoside triphosphate hydrolases"/>
    <property type="match status" value="1"/>
</dbReference>
<dbReference type="PANTHER" id="PTHR43581:SF2">
    <property type="entry name" value="EXCINUCLEASE ATPASE SUBUNIT"/>
    <property type="match status" value="1"/>
</dbReference>
<evidence type="ECO:0000313" key="2">
    <source>
        <dbReference type="EMBL" id="NEA17648.1"/>
    </source>
</evidence>
<evidence type="ECO:0000313" key="3">
    <source>
        <dbReference type="Proteomes" id="UP000471293"/>
    </source>
</evidence>
<proteinExistence type="predicted"/>
<comment type="caution">
    <text evidence="2">The sequence shown here is derived from an EMBL/GenBank/DDBJ whole genome shotgun (WGS) entry which is preliminary data.</text>
</comment>
<dbReference type="InterPro" id="IPR003959">
    <property type="entry name" value="ATPase_AAA_core"/>
</dbReference>
<name>A0A6N9U1Y9_STRHA</name>
<dbReference type="Pfam" id="PF13304">
    <property type="entry name" value="AAA_21"/>
    <property type="match status" value="1"/>
</dbReference>
<organism evidence="2 3">
    <name type="scientific">Streptomyces halstedii</name>
    <dbReference type="NCBI Taxonomy" id="1944"/>
    <lineage>
        <taxon>Bacteria</taxon>
        <taxon>Bacillati</taxon>
        <taxon>Actinomycetota</taxon>
        <taxon>Actinomycetes</taxon>
        <taxon>Kitasatosporales</taxon>
        <taxon>Streptomycetaceae</taxon>
        <taxon>Streptomyces</taxon>
    </lineage>
</organism>
<evidence type="ECO:0000259" key="1">
    <source>
        <dbReference type="Pfam" id="PF13304"/>
    </source>
</evidence>
<dbReference type="GO" id="GO:0016887">
    <property type="term" value="F:ATP hydrolysis activity"/>
    <property type="evidence" value="ECO:0007669"/>
    <property type="project" value="InterPro"/>
</dbReference>
<protein>
    <submittedName>
        <fullName evidence="2">ATP-binding protein</fullName>
    </submittedName>
</protein>
<keyword evidence="2" id="KW-0547">Nucleotide-binding</keyword>
<dbReference type="AlphaFoldDB" id="A0A6N9U1Y9"/>
<dbReference type="EMBL" id="JAAGLQ010000413">
    <property type="protein sequence ID" value="NEA17648.1"/>
    <property type="molecule type" value="Genomic_DNA"/>
</dbReference>
<dbReference type="InterPro" id="IPR051396">
    <property type="entry name" value="Bact_Antivir_Def_Nuclease"/>
</dbReference>
<dbReference type="RefSeq" id="WP_164346338.1">
    <property type="nucleotide sequence ID" value="NZ_JAAGLQ010000413.1"/>
</dbReference>
<dbReference type="PANTHER" id="PTHR43581">
    <property type="entry name" value="ATP/GTP PHOSPHATASE"/>
    <property type="match status" value="1"/>
</dbReference>
<keyword evidence="2" id="KW-0067">ATP-binding</keyword>
<dbReference type="Gene3D" id="3.40.50.300">
    <property type="entry name" value="P-loop containing nucleotide triphosphate hydrolases"/>
    <property type="match status" value="1"/>
</dbReference>
<feature type="domain" description="ATPase AAA-type core" evidence="1">
    <location>
        <begin position="28"/>
        <end position="424"/>
    </location>
</feature>